<dbReference type="Proteomes" id="UP001199469">
    <property type="component" value="Unassembled WGS sequence"/>
</dbReference>
<feature type="transmembrane region" description="Helical" evidence="13">
    <location>
        <begin position="172"/>
        <end position="192"/>
    </location>
</feature>
<comment type="similarity">
    <text evidence="2">Belongs to the OXA1/ALB3/YidC family. Type 1 subfamily.</text>
</comment>
<organism evidence="15 16">
    <name type="scientific">Actinomycetospora endophytica</name>
    <dbReference type="NCBI Taxonomy" id="2291215"/>
    <lineage>
        <taxon>Bacteria</taxon>
        <taxon>Bacillati</taxon>
        <taxon>Actinomycetota</taxon>
        <taxon>Actinomycetes</taxon>
        <taxon>Pseudonocardiales</taxon>
        <taxon>Pseudonocardiaceae</taxon>
        <taxon>Actinomycetospora</taxon>
    </lineage>
</organism>
<evidence type="ECO:0000256" key="6">
    <source>
        <dbReference type="ARBA" id="ARBA00023136"/>
    </source>
</evidence>
<dbReference type="NCBIfam" id="TIGR03592">
    <property type="entry name" value="yidC_oxa1_cterm"/>
    <property type="match status" value="1"/>
</dbReference>
<gene>
    <name evidence="15" type="primary">yidC</name>
    <name evidence="15" type="ORF">LQ327_18980</name>
</gene>
<keyword evidence="5 13" id="KW-1133">Transmembrane helix</keyword>
<dbReference type="PANTHER" id="PTHR12428:SF65">
    <property type="entry name" value="CYTOCHROME C OXIDASE ASSEMBLY PROTEIN COX18, MITOCHONDRIAL"/>
    <property type="match status" value="1"/>
</dbReference>
<comment type="function">
    <text evidence="7">Required for the insertion and/or proper folding and/or complex formation of integral membrane proteins into the membrane. Involved in integration of membrane proteins that insert both dependently and independently of the Sec translocase complex, as well as at least some lipoproteins. Aids folding of multispanning membrane proteins.</text>
</comment>
<evidence type="ECO:0000256" key="13">
    <source>
        <dbReference type="SAM" id="Phobius"/>
    </source>
</evidence>
<evidence type="ECO:0000256" key="5">
    <source>
        <dbReference type="ARBA" id="ARBA00022989"/>
    </source>
</evidence>
<dbReference type="RefSeq" id="WP_230736587.1">
    <property type="nucleotide sequence ID" value="NZ_JAJNDB010000004.1"/>
</dbReference>
<proteinExistence type="inferred from homology"/>
<name>A0ABS8PEP0_9PSEU</name>
<comment type="subcellular location">
    <subcellularLocation>
        <location evidence="1 12">Membrane</location>
        <topology evidence="1 12">Multi-pass membrane protein</topology>
    </subcellularLocation>
</comment>
<comment type="subunit">
    <text evidence="8">Interacts with the Sec translocase complex via SecD. Specifically interacts with transmembrane segments of nascent integral membrane proteins during membrane integration.</text>
</comment>
<feature type="transmembrane region" description="Helical" evidence="13">
    <location>
        <begin position="204"/>
        <end position="229"/>
    </location>
</feature>
<accession>A0ABS8PEP0</accession>
<evidence type="ECO:0000256" key="8">
    <source>
        <dbReference type="ARBA" id="ARBA00026028"/>
    </source>
</evidence>
<evidence type="ECO:0000256" key="2">
    <source>
        <dbReference type="ARBA" id="ARBA00010527"/>
    </source>
</evidence>
<dbReference type="Pfam" id="PF02096">
    <property type="entry name" value="60KD_IMP"/>
    <property type="match status" value="1"/>
</dbReference>
<feature type="transmembrane region" description="Helical" evidence="13">
    <location>
        <begin position="98"/>
        <end position="122"/>
    </location>
</feature>
<evidence type="ECO:0000313" key="15">
    <source>
        <dbReference type="EMBL" id="MCD2195459.1"/>
    </source>
</evidence>
<sequence length="255" mass="26651">MLAWFHLPVSYLLAAWHEAAALLTGPASGLGWALAVVGLVVTVRAILLWPAVAQMRTGRAVARLQPELAALRERHRDDPMALARATTDLQRAHGVRPFATLGPLLLQIPIMLGAVGVLHGFVPGATSNGLFGAADVASFLHARLGGAGLVQTVLGGDVQGFAILGHWSFSPAVLAVAAPVALVAALATHLTARLARRRQAPDGSGLATAIGMWLIPVGTVLGALVLPLVTEVYVLAHSVWTLGQQYLVGRYLDAH</sequence>
<feature type="transmembrane region" description="Helical" evidence="13">
    <location>
        <begin position="31"/>
        <end position="53"/>
    </location>
</feature>
<dbReference type="InterPro" id="IPR028055">
    <property type="entry name" value="YidC/Oxa/ALB_C"/>
</dbReference>
<evidence type="ECO:0000256" key="11">
    <source>
        <dbReference type="ARBA" id="ARBA00033342"/>
    </source>
</evidence>
<comment type="caution">
    <text evidence="15">The sequence shown here is derived from an EMBL/GenBank/DDBJ whole genome shotgun (WGS) entry which is preliminary data.</text>
</comment>
<evidence type="ECO:0000256" key="10">
    <source>
        <dbReference type="ARBA" id="ARBA00033245"/>
    </source>
</evidence>
<reference evidence="15 16" key="1">
    <citation type="submission" date="2021-11" db="EMBL/GenBank/DDBJ databases">
        <title>Draft genome sequence of Actinomycetospora sp. SF1 isolated from the rhizosphere soil.</title>
        <authorList>
            <person name="Duangmal K."/>
            <person name="Chantavorakit T."/>
        </authorList>
    </citation>
    <scope>NUCLEOTIDE SEQUENCE [LARGE SCALE GENOMIC DNA]</scope>
    <source>
        <strain evidence="15 16">TBRC 5722</strain>
    </source>
</reference>
<evidence type="ECO:0000256" key="12">
    <source>
        <dbReference type="RuleBase" id="RU003945"/>
    </source>
</evidence>
<dbReference type="InterPro" id="IPR001708">
    <property type="entry name" value="YidC/ALB3/OXA1/COX18"/>
</dbReference>
<dbReference type="PANTHER" id="PTHR12428">
    <property type="entry name" value="OXA1"/>
    <property type="match status" value="1"/>
</dbReference>
<evidence type="ECO:0000259" key="14">
    <source>
        <dbReference type="Pfam" id="PF02096"/>
    </source>
</evidence>
<evidence type="ECO:0000256" key="7">
    <source>
        <dbReference type="ARBA" id="ARBA00025034"/>
    </source>
</evidence>
<evidence type="ECO:0000256" key="3">
    <source>
        <dbReference type="ARBA" id="ARBA00015325"/>
    </source>
</evidence>
<evidence type="ECO:0000256" key="1">
    <source>
        <dbReference type="ARBA" id="ARBA00004141"/>
    </source>
</evidence>
<dbReference type="EMBL" id="JAJNDB010000004">
    <property type="protein sequence ID" value="MCD2195459.1"/>
    <property type="molecule type" value="Genomic_DNA"/>
</dbReference>
<protein>
    <recommendedName>
        <fullName evidence="3">Membrane protein insertase YidC</fullName>
    </recommendedName>
    <alternativeName>
        <fullName evidence="11">Foldase YidC</fullName>
    </alternativeName>
    <alternativeName>
        <fullName evidence="10">Membrane integrase YidC</fullName>
    </alternativeName>
    <alternativeName>
        <fullName evidence="9">Membrane protein YidC</fullName>
    </alternativeName>
</protein>
<feature type="domain" description="Membrane insertase YidC/Oxa/ALB C-terminal" evidence="14">
    <location>
        <begin position="32"/>
        <end position="248"/>
    </location>
</feature>
<evidence type="ECO:0000256" key="9">
    <source>
        <dbReference type="ARBA" id="ARBA00031538"/>
    </source>
</evidence>
<keyword evidence="6 13" id="KW-0472">Membrane</keyword>
<evidence type="ECO:0000256" key="4">
    <source>
        <dbReference type="ARBA" id="ARBA00022692"/>
    </source>
</evidence>
<keyword evidence="16" id="KW-1185">Reference proteome</keyword>
<evidence type="ECO:0000313" key="16">
    <source>
        <dbReference type="Proteomes" id="UP001199469"/>
    </source>
</evidence>
<keyword evidence="4 12" id="KW-0812">Transmembrane</keyword>